<sequence length="97" mass="11209">MSQIIITPVLTEKSTRLADEGRHYSFRVAKDANKLEIRKAIEDRYPDVTVKEVRTMVVRGKRRRQFTKRGLVQGRQAAWKKAVVTLATGEIDFYESV</sequence>
<proteinExistence type="inferred from homology"/>
<dbReference type="OrthoDB" id="9797862at2"/>
<organism evidence="5 6">
    <name type="scientific">Rubrivirga marina</name>
    <dbReference type="NCBI Taxonomy" id="1196024"/>
    <lineage>
        <taxon>Bacteria</taxon>
        <taxon>Pseudomonadati</taxon>
        <taxon>Rhodothermota</taxon>
        <taxon>Rhodothermia</taxon>
        <taxon>Rhodothermales</taxon>
        <taxon>Rubricoccaceae</taxon>
        <taxon>Rubrivirga</taxon>
    </lineage>
</organism>
<comment type="similarity">
    <text evidence="1 4">Belongs to the universal ribosomal protein uL23 family.</text>
</comment>
<name>A0A271J2B3_9BACT</name>
<comment type="caution">
    <text evidence="5">The sequence shown here is derived from an EMBL/GenBank/DDBJ whole genome shotgun (WGS) entry which is preliminary data.</text>
</comment>
<gene>
    <name evidence="4" type="primary">rplW</name>
    <name evidence="5" type="ORF">BSZ37_10595</name>
</gene>
<evidence type="ECO:0000313" key="5">
    <source>
        <dbReference type="EMBL" id="PAP76849.1"/>
    </source>
</evidence>
<evidence type="ECO:0000256" key="4">
    <source>
        <dbReference type="HAMAP-Rule" id="MF_01369"/>
    </source>
</evidence>
<dbReference type="GO" id="GO:1990904">
    <property type="term" value="C:ribonucleoprotein complex"/>
    <property type="evidence" value="ECO:0007669"/>
    <property type="project" value="UniProtKB-KW"/>
</dbReference>
<evidence type="ECO:0000256" key="1">
    <source>
        <dbReference type="ARBA" id="ARBA00006700"/>
    </source>
</evidence>
<dbReference type="SUPFAM" id="SSF54189">
    <property type="entry name" value="Ribosomal proteins S24e, L23 and L15e"/>
    <property type="match status" value="1"/>
</dbReference>
<dbReference type="RefSeq" id="WP_095510517.1">
    <property type="nucleotide sequence ID" value="NZ_MQWD01000001.1"/>
</dbReference>
<dbReference type="GO" id="GO:0005840">
    <property type="term" value="C:ribosome"/>
    <property type="evidence" value="ECO:0007669"/>
    <property type="project" value="UniProtKB-KW"/>
</dbReference>
<comment type="function">
    <text evidence="4">One of the early assembly proteins it binds 23S rRNA. One of the proteins that surrounds the polypeptide exit tunnel on the outside of the ribosome. Forms the main docking site for trigger factor binding to the ribosome.</text>
</comment>
<dbReference type="InterPro" id="IPR012677">
    <property type="entry name" value="Nucleotide-bd_a/b_plait_sf"/>
</dbReference>
<dbReference type="InterPro" id="IPR012678">
    <property type="entry name" value="Ribosomal_uL23/eL15/eS24_sf"/>
</dbReference>
<evidence type="ECO:0000256" key="2">
    <source>
        <dbReference type="ARBA" id="ARBA00022980"/>
    </source>
</evidence>
<evidence type="ECO:0000256" key="3">
    <source>
        <dbReference type="ARBA" id="ARBA00023274"/>
    </source>
</evidence>
<evidence type="ECO:0000313" key="6">
    <source>
        <dbReference type="Proteomes" id="UP000216339"/>
    </source>
</evidence>
<dbReference type="EMBL" id="MQWD01000001">
    <property type="protein sequence ID" value="PAP76849.1"/>
    <property type="molecule type" value="Genomic_DNA"/>
</dbReference>
<dbReference type="AlphaFoldDB" id="A0A271J2B3"/>
<dbReference type="HAMAP" id="MF_01369_B">
    <property type="entry name" value="Ribosomal_uL23_B"/>
    <property type="match status" value="1"/>
</dbReference>
<dbReference type="NCBIfam" id="NF004363">
    <property type="entry name" value="PRK05738.2-4"/>
    <property type="match status" value="1"/>
</dbReference>
<keyword evidence="6" id="KW-1185">Reference proteome</keyword>
<dbReference type="PANTHER" id="PTHR11620">
    <property type="entry name" value="60S RIBOSOMAL PROTEIN L23A"/>
    <property type="match status" value="1"/>
</dbReference>
<keyword evidence="4" id="KW-0694">RNA-binding</keyword>
<reference evidence="5 6" key="1">
    <citation type="submission" date="2016-11" db="EMBL/GenBank/DDBJ databases">
        <title>Study of marine rhodopsin-containing bacteria.</title>
        <authorList>
            <person name="Yoshizawa S."/>
            <person name="Kumagai Y."/>
            <person name="Kogure K."/>
        </authorList>
    </citation>
    <scope>NUCLEOTIDE SEQUENCE [LARGE SCALE GENOMIC DNA]</scope>
    <source>
        <strain evidence="5 6">SAORIC-28</strain>
    </source>
</reference>
<dbReference type="GO" id="GO:0003735">
    <property type="term" value="F:structural constituent of ribosome"/>
    <property type="evidence" value="ECO:0007669"/>
    <property type="project" value="InterPro"/>
</dbReference>
<dbReference type="Proteomes" id="UP000216339">
    <property type="component" value="Unassembled WGS sequence"/>
</dbReference>
<keyword evidence="2 4" id="KW-0689">Ribosomal protein</keyword>
<dbReference type="Pfam" id="PF00276">
    <property type="entry name" value="Ribosomal_L23"/>
    <property type="match status" value="1"/>
</dbReference>
<dbReference type="GO" id="GO:0006412">
    <property type="term" value="P:translation"/>
    <property type="evidence" value="ECO:0007669"/>
    <property type="project" value="UniProtKB-UniRule"/>
</dbReference>
<dbReference type="InterPro" id="IPR013025">
    <property type="entry name" value="Ribosomal_uL23-like"/>
</dbReference>
<protein>
    <recommendedName>
        <fullName evidence="4">Large ribosomal subunit protein uL23</fullName>
    </recommendedName>
</protein>
<dbReference type="GO" id="GO:0019843">
    <property type="term" value="F:rRNA binding"/>
    <property type="evidence" value="ECO:0007669"/>
    <property type="project" value="UniProtKB-UniRule"/>
</dbReference>
<comment type="subunit">
    <text evidence="4">Part of the 50S ribosomal subunit. Contacts protein L29, and trigger factor when it is bound to the ribosome.</text>
</comment>
<keyword evidence="4" id="KW-0699">rRNA-binding</keyword>
<keyword evidence="3 4" id="KW-0687">Ribonucleoprotein</keyword>
<dbReference type="Gene3D" id="3.30.70.330">
    <property type="match status" value="1"/>
</dbReference>
<accession>A0A271J2B3</accession>